<dbReference type="Gene3D" id="3.40.50.360">
    <property type="match status" value="1"/>
</dbReference>
<dbReference type="InterPro" id="IPR029039">
    <property type="entry name" value="Flavoprotein-like_sf"/>
</dbReference>
<dbReference type="PANTHER" id="PTHR19384">
    <property type="entry name" value="NITRIC OXIDE SYNTHASE-RELATED"/>
    <property type="match status" value="1"/>
</dbReference>
<dbReference type="NCBIfam" id="NF006531">
    <property type="entry name" value="PRK09004.1"/>
    <property type="match status" value="1"/>
</dbReference>
<proteinExistence type="predicted"/>
<dbReference type="RefSeq" id="WP_107243622.1">
    <property type="nucleotide sequence ID" value="NZ_PYMJ01000016.1"/>
</dbReference>
<dbReference type="PROSITE" id="PS50902">
    <property type="entry name" value="FLAVODOXIN_LIKE"/>
    <property type="match status" value="1"/>
</dbReference>
<keyword evidence="3" id="KW-0288">FMN</keyword>
<dbReference type="EMBL" id="PYMJ01000016">
    <property type="protein sequence ID" value="PSU47218.1"/>
    <property type="molecule type" value="Genomic_DNA"/>
</dbReference>
<dbReference type="Pfam" id="PF00258">
    <property type="entry name" value="Flavodoxin_1"/>
    <property type="match status" value="1"/>
</dbReference>
<evidence type="ECO:0000313" key="6">
    <source>
        <dbReference type="EMBL" id="PSU47218.1"/>
    </source>
</evidence>
<comment type="caution">
    <text evidence="6">The sequence shown here is derived from an EMBL/GenBank/DDBJ whole genome shotgun (WGS) entry which is preliminary data.</text>
</comment>
<evidence type="ECO:0000256" key="1">
    <source>
        <dbReference type="ARBA" id="ARBA00001917"/>
    </source>
</evidence>
<dbReference type="GO" id="GO:0016491">
    <property type="term" value="F:oxidoreductase activity"/>
    <property type="evidence" value="ECO:0007669"/>
    <property type="project" value="TreeGrafter"/>
</dbReference>
<dbReference type="GO" id="GO:0050660">
    <property type="term" value="F:flavin adenine dinucleotide binding"/>
    <property type="evidence" value="ECO:0007669"/>
    <property type="project" value="TreeGrafter"/>
</dbReference>
<evidence type="ECO:0000256" key="2">
    <source>
        <dbReference type="ARBA" id="ARBA00022630"/>
    </source>
</evidence>
<gene>
    <name evidence="6" type="ORF">C9J12_15940</name>
</gene>
<protein>
    <submittedName>
        <fullName evidence="6">FMN-binding protein MioC</fullName>
    </submittedName>
</protein>
<dbReference type="GO" id="GO:0005829">
    <property type="term" value="C:cytosol"/>
    <property type="evidence" value="ECO:0007669"/>
    <property type="project" value="TreeGrafter"/>
</dbReference>
<accession>A0A2T3JE79</accession>
<dbReference type="AlphaFoldDB" id="A0A2T3JE79"/>
<name>A0A2T3JE79_9GAMM</name>
<comment type="cofactor">
    <cofactor evidence="1">
        <name>FMN</name>
        <dbReference type="ChEBI" id="CHEBI:58210"/>
    </cofactor>
</comment>
<reference evidence="6 7" key="1">
    <citation type="submission" date="2018-01" db="EMBL/GenBank/DDBJ databases">
        <title>Whole genome sequencing of Histamine producing bacteria.</title>
        <authorList>
            <person name="Butler K."/>
        </authorList>
    </citation>
    <scope>NUCLEOTIDE SEQUENCE [LARGE SCALE GENOMIC DNA]</scope>
    <source>
        <strain evidence="6 7">JCM 12947</strain>
    </source>
</reference>
<keyword evidence="4" id="KW-0813">Transport</keyword>
<dbReference type="OrthoDB" id="359268at2"/>
<organism evidence="6 7">
    <name type="scientific">Photobacterium frigidiphilum</name>
    <dbReference type="NCBI Taxonomy" id="264736"/>
    <lineage>
        <taxon>Bacteria</taxon>
        <taxon>Pseudomonadati</taxon>
        <taxon>Pseudomonadota</taxon>
        <taxon>Gammaproteobacteria</taxon>
        <taxon>Vibrionales</taxon>
        <taxon>Vibrionaceae</taxon>
        <taxon>Photobacterium</taxon>
    </lineage>
</organism>
<evidence type="ECO:0000259" key="5">
    <source>
        <dbReference type="PROSITE" id="PS50902"/>
    </source>
</evidence>
<evidence type="ECO:0000313" key="7">
    <source>
        <dbReference type="Proteomes" id="UP000240987"/>
    </source>
</evidence>
<dbReference type="PRINTS" id="PR00369">
    <property type="entry name" value="FLAVODOXIN"/>
</dbReference>
<keyword evidence="4" id="KW-0249">Electron transport</keyword>
<feature type="domain" description="Flavodoxin-like" evidence="5">
    <location>
        <begin position="4"/>
        <end position="147"/>
    </location>
</feature>
<evidence type="ECO:0000256" key="3">
    <source>
        <dbReference type="ARBA" id="ARBA00022643"/>
    </source>
</evidence>
<dbReference type="SUPFAM" id="SSF52218">
    <property type="entry name" value="Flavoproteins"/>
    <property type="match status" value="1"/>
</dbReference>
<dbReference type="InterPro" id="IPR008254">
    <property type="entry name" value="Flavodoxin/NO_synth"/>
</dbReference>
<dbReference type="Proteomes" id="UP000240987">
    <property type="component" value="Unassembled WGS sequence"/>
</dbReference>
<dbReference type="GO" id="GO:0010181">
    <property type="term" value="F:FMN binding"/>
    <property type="evidence" value="ECO:0007669"/>
    <property type="project" value="InterPro"/>
</dbReference>
<dbReference type="InterPro" id="IPR001094">
    <property type="entry name" value="Flavdoxin-like"/>
</dbReference>
<dbReference type="PANTHER" id="PTHR19384:SF128">
    <property type="entry name" value="NADPH OXIDOREDUCTASE A"/>
    <property type="match status" value="1"/>
</dbReference>
<evidence type="ECO:0000256" key="4">
    <source>
        <dbReference type="ARBA" id="ARBA00022982"/>
    </source>
</evidence>
<sequence length="150" mass="16325">MSNITLITGSTLGGAEYVADHLSELLEQDGHSTEVVNHANLSELNTDSIWLLVCSTHGAGDFPDNIQPFINQLTAQKPDLSALKYGVIGLGDSSYDTFCAAGINIDNLLNSLHAMKLGERLDIDISQHSVPEDAAESWFVEWKKHLCSKN</sequence>
<keyword evidence="7" id="KW-1185">Reference proteome</keyword>
<keyword evidence="2" id="KW-0285">Flavoprotein</keyword>